<comment type="caution">
    <text evidence="14">The sequence shown here is derived from an EMBL/GenBank/DDBJ whole genome shotgun (WGS) entry which is preliminary data.</text>
</comment>
<keyword evidence="6 11" id="KW-0812">Transmembrane</keyword>
<evidence type="ECO:0000256" key="9">
    <source>
        <dbReference type="ARBA" id="ARBA00023306"/>
    </source>
</evidence>
<dbReference type="Pfam" id="PF18075">
    <property type="entry name" value="FtsX_ECD"/>
    <property type="match status" value="1"/>
</dbReference>
<dbReference type="AlphaFoldDB" id="A0A943HHI7"/>
<keyword evidence="8 10" id="KW-0472">Membrane</keyword>
<evidence type="ECO:0000256" key="11">
    <source>
        <dbReference type="SAM" id="Phobius"/>
    </source>
</evidence>
<evidence type="ECO:0000256" key="8">
    <source>
        <dbReference type="ARBA" id="ARBA00023136"/>
    </source>
</evidence>
<keyword evidence="9 10" id="KW-0131">Cell cycle</keyword>
<evidence type="ECO:0000256" key="5">
    <source>
        <dbReference type="ARBA" id="ARBA00022618"/>
    </source>
</evidence>
<feature type="domain" description="ABC3 transporter permease C-terminal" evidence="12">
    <location>
        <begin position="176"/>
        <end position="297"/>
    </location>
</feature>
<accession>A0A943HHI7</accession>
<dbReference type="EMBL" id="JAGZGG010000009">
    <property type="protein sequence ID" value="MBS5332013.1"/>
    <property type="molecule type" value="Genomic_DNA"/>
</dbReference>
<feature type="domain" description="FtsX extracellular" evidence="13">
    <location>
        <begin position="60"/>
        <end position="152"/>
    </location>
</feature>
<evidence type="ECO:0000256" key="10">
    <source>
        <dbReference type="PIRNR" id="PIRNR003097"/>
    </source>
</evidence>
<evidence type="ECO:0000313" key="15">
    <source>
        <dbReference type="Proteomes" id="UP000759273"/>
    </source>
</evidence>
<dbReference type="PANTHER" id="PTHR47755:SF1">
    <property type="entry name" value="CELL DIVISION PROTEIN FTSX"/>
    <property type="match status" value="1"/>
</dbReference>
<dbReference type="InterPro" id="IPR004513">
    <property type="entry name" value="FtsX"/>
</dbReference>
<protein>
    <recommendedName>
        <fullName evidence="3 10">Cell division protein FtsX</fullName>
    </recommendedName>
</protein>
<feature type="transmembrane region" description="Helical" evidence="11">
    <location>
        <begin position="168"/>
        <end position="192"/>
    </location>
</feature>
<dbReference type="PIRSF" id="PIRSF003097">
    <property type="entry name" value="FtsX"/>
    <property type="match status" value="1"/>
</dbReference>
<evidence type="ECO:0000256" key="6">
    <source>
        <dbReference type="ARBA" id="ARBA00022692"/>
    </source>
</evidence>
<dbReference type="InterPro" id="IPR058204">
    <property type="entry name" value="FtsX_firmicutes-type"/>
</dbReference>
<dbReference type="InterPro" id="IPR040690">
    <property type="entry name" value="FtsX_ECD"/>
</dbReference>
<evidence type="ECO:0000256" key="4">
    <source>
        <dbReference type="ARBA" id="ARBA00022475"/>
    </source>
</evidence>
<dbReference type="NCBIfam" id="NF038347">
    <property type="entry name" value="FtsX_Gpos"/>
    <property type="match status" value="1"/>
</dbReference>
<dbReference type="GO" id="GO:0005886">
    <property type="term" value="C:plasma membrane"/>
    <property type="evidence" value="ECO:0007669"/>
    <property type="project" value="UniProtKB-SubCell"/>
</dbReference>
<feature type="transmembrane region" description="Helical" evidence="11">
    <location>
        <begin position="229"/>
        <end position="251"/>
    </location>
</feature>
<keyword evidence="5 10" id="KW-0132">Cell division</keyword>
<dbReference type="Gene3D" id="3.30.70.3040">
    <property type="match status" value="1"/>
</dbReference>
<evidence type="ECO:0000256" key="1">
    <source>
        <dbReference type="ARBA" id="ARBA00004651"/>
    </source>
</evidence>
<dbReference type="GO" id="GO:0051301">
    <property type="term" value="P:cell division"/>
    <property type="evidence" value="ECO:0007669"/>
    <property type="project" value="UniProtKB-KW"/>
</dbReference>
<comment type="function">
    <text evidence="10">Part of the ABC transporter FtsEX involved in asymmetric cellular division facilitating the initiation of sporulation.</text>
</comment>
<dbReference type="InterPro" id="IPR003838">
    <property type="entry name" value="ABC3_permease_C"/>
</dbReference>
<proteinExistence type="inferred from homology"/>
<reference evidence="14" key="1">
    <citation type="submission" date="2021-02" db="EMBL/GenBank/DDBJ databases">
        <title>Infant gut strain persistence is associated with maternal origin, phylogeny, and functional potential including surface adhesion and iron acquisition.</title>
        <authorList>
            <person name="Lou Y.C."/>
        </authorList>
    </citation>
    <scope>NUCLEOTIDE SEQUENCE</scope>
    <source>
        <strain evidence="14">L3_101_000M1_dasL3_101_000M1_concoct_87</strain>
    </source>
</reference>
<gene>
    <name evidence="14" type="primary">ftsX</name>
    <name evidence="14" type="ORF">KHY36_05715</name>
</gene>
<dbReference type="Proteomes" id="UP000759273">
    <property type="component" value="Unassembled WGS sequence"/>
</dbReference>
<keyword evidence="4 10" id="KW-1003">Cell membrane</keyword>
<name>A0A943HHI7_9FIRM</name>
<evidence type="ECO:0000259" key="13">
    <source>
        <dbReference type="Pfam" id="PF18075"/>
    </source>
</evidence>
<organism evidence="14 15">
    <name type="scientific">Subdoligranulum variabile</name>
    <dbReference type="NCBI Taxonomy" id="214851"/>
    <lineage>
        <taxon>Bacteria</taxon>
        <taxon>Bacillati</taxon>
        <taxon>Bacillota</taxon>
        <taxon>Clostridia</taxon>
        <taxon>Eubacteriales</taxon>
        <taxon>Oscillospiraceae</taxon>
        <taxon>Subdoligranulum</taxon>
    </lineage>
</organism>
<evidence type="ECO:0000256" key="7">
    <source>
        <dbReference type="ARBA" id="ARBA00022989"/>
    </source>
</evidence>
<comment type="similarity">
    <text evidence="2 10">Belongs to the ABC-4 integral membrane protein family. FtsX subfamily.</text>
</comment>
<feature type="transmembrane region" description="Helical" evidence="11">
    <location>
        <begin position="21"/>
        <end position="44"/>
    </location>
</feature>
<evidence type="ECO:0000313" key="14">
    <source>
        <dbReference type="EMBL" id="MBS5332013.1"/>
    </source>
</evidence>
<keyword evidence="7 11" id="KW-1133">Transmembrane helix</keyword>
<evidence type="ECO:0000256" key="3">
    <source>
        <dbReference type="ARBA" id="ARBA00021907"/>
    </source>
</evidence>
<evidence type="ECO:0000256" key="2">
    <source>
        <dbReference type="ARBA" id="ARBA00007379"/>
    </source>
</evidence>
<dbReference type="PANTHER" id="PTHR47755">
    <property type="entry name" value="CELL DIVISION PROTEIN FTSX"/>
    <property type="match status" value="1"/>
</dbReference>
<comment type="subcellular location">
    <subcellularLocation>
        <location evidence="1">Cell membrane</location>
        <topology evidence="1">Multi-pass membrane protein</topology>
    </subcellularLocation>
</comment>
<sequence length="301" mass="32557">MRFSSFTYLVGQGLHNLRANRLMTFASMGVLTVCMLLIGAAYLLGVNIDAMVAYIGDQNETVVYMDDNATDEQIAAADAAIRSTPHVVGVTYMSPQDVLATYGDMLADYTNLQQVFENDNPFTPNYRVAVDSPDDIESVSAQLLQIDGVASVNAPLAMADTFTSLQRVINYACYGIVAVLAIVSIVVINNTIKITVFNRRKEIGIMKLVGATNGFIRFPFFVEGVTSGLISAGIASGIVCGAYYALCRWYAENPSNLSQMFGGSLVPLEQVWYYIVGGFVVLGFVLCGLGTATSIRKHLNV</sequence>
<feature type="transmembrane region" description="Helical" evidence="11">
    <location>
        <begin position="271"/>
        <end position="292"/>
    </location>
</feature>
<dbReference type="Pfam" id="PF02687">
    <property type="entry name" value="FtsX"/>
    <property type="match status" value="1"/>
</dbReference>
<evidence type="ECO:0000259" key="12">
    <source>
        <dbReference type="Pfam" id="PF02687"/>
    </source>
</evidence>